<proteinExistence type="predicted"/>
<feature type="transmembrane region" description="Helical" evidence="6">
    <location>
        <begin position="7"/>
        <end position="28"/>
    </location>
</feature>
<dbReference type="GO" id="GO:0022857">
    <property type="term" value="F:transmembrane transporter activity"/>
    <property type="evidence" value="ECO:0007669"/>
    <property type="project" value="InterPro"/>
</dbReference>
<evidence type="ECO:0000256" key="6">
    <source>
        <dbReference type="SAM" id="Phobius"/>
    </source>
</evidence>
<dbReference type="AlphaFoldDB" id="A0A4U1IYW7"/>
<feature type="transmembrane region" description="Helical" evidence="6">
    <location>
        <begin position="72"/>
        <end position="97"/>
    </location>
</feature>
<accession>A0A4U1IYW7</accession>
<dbReference type="RefSeq" id="WP_136933729.1">
    <property type="nucleotide sequence ID" value="NZ_SSMQ01000053.1"/>
</dbReference>
<dbReference type="EMBL" id="SSMQ01000053">
    <property type="protein sequence ID" value="TKC99760.1"/>
    <property type="molecule type" value="Genomic_DNA"/>
</dbReference>
<comment type="caution">
    <text evidence="7">The sequence shown here is derived from an EMBL/GenBank/DDBJ whole genome shotgun (WGS) entry which is preliminary data.</text>
</comment>
<dbReference type="GO" id="GO:0005886">
    <property type="term" value="C:plasma membrane"/>
    <property type="evidence" value="ECO:0007669"/>
    <property type="project" value="UniProtKB-SubCell"/>
</dbReference>
<keyword evidence="5 6" id="KW-0472">Membrane</keyword>
<comment type="subcellular location">
    <subcellularLocation>
        <location evidence="1">Cell membrane</location>
        <topology evidence="1">Multi-pass membrane protein</topology>
    </subcellularLocation>
</comment>
<sequence length="319" mass="32487">MKYLRKYPFLGPLVAVVVVYVIFAIVAPGSFTRAENLTTMAGQTVVVGIAASGMTLVMLLGGIDLSVGSNVALSTVVCALCMRAGAPAILAAAAAMASGLLSGLVNGALVTTLRITPFIVTLGTMRALRGLAKGLADEQKIDAPSSGLDALVAPLPPGYGWALFPPGVWIMLATSGLVAAMLVYTKGGRHIVAIGSNEATARLCGVRVERVKWLVYGLAGLFAGLAGVMEFSTLTVGDPTDSVGLELEVIAAVVIGGGSLAGGEGSVAGALFGALLMTVIRTGSTYLGIDNWVQDIVTGGIVVTAVALDRARRASETRR</sequence>
<dbReference type="InterPro" id="IPR001851">
    <property type="entry name" value="ABC_transp_permease"/>
</dbReference>
<keyword evidence="8" id="KW-1185">Reference proteome</keyword>
<keyword evidence="3 6" id="KW-0812">Transmembrane</keyword>
<feature type="transmembrane region" description="Helical" evidence="6">
    <location>
        <begin position="249"/>
        <end position="276"/>
    </location>
</feature>
<dbReference type="Pfam" id="PF02653">
    <property type="entry name" value="BPD_transp_2"/>
    <property type="match status" value="1"/>
</dbReference>
<name>A0A4U1IYW7_9BACT</name>
<dbReference type="PANTHER" id="PTHR32196">
    <property type="entry name" value="ABC TRANSPORTER PERMEASE PROTEIN YPHD-RELATED-RELATED"/>
    <property type="match status" value="1"/>
</dbReference>
<evidence type="ECO:0000313" key="8">
    <source>
        <dbReference type="Proteomes" id="UP000309215"/>
    </source>
</evidence>
<keyword evidence="2" id="KW-1003">Cell membrane</keyword>
<evidence type="ECO:0000256" key="2">
    <source>
        <dbReference type="ARBA" id="ARBA00022475"/>
    </source>
</evidence>
<evidence type="ECO:0000256" key="1">
    <source>
        <dbReference type="ARBA" id="ARBA00004651"/>
    </source>
</evidence>
<dbReference type="OrthoDB" id="5503349at2"/>
<keyword evidence="4 6" id="KW-1133">Transmembrane helix</keyword>
<dbReference type="CDD" id="cd06579">
    <property type="entry name" value="TM_PBP1_transp_AraH_like"/>
    <property type="match status" value="1"/>
</dbReference>
<protein>
    <submittedName>
        <fullName evidence="7">ABC transporter permease</fullName>
    </submittedName>
</protein>
<evidence type="ECO:0000256" key="4">
    <source>
        <dbReference type="ARBA" id="ARBA00022989"/>
    </source>
</evidence>
<organism evidence="7 8">
    <name type="scientific">Polyangium fumosum</name>
    <dbReference type="NCBI Taxonomy" id="889272"/>
    <lineage>
        <taxon>Bacteria</taxon>
        <taxon>Pseudomonadati</taxon>
        <taxon>Myxococcota</taxon>
        <taxon>Polyangia</taxon>
        <taxon>Polyangiales</taxon>
        <taxon>Polyangiaceae</taxon>
        <taxon>Polyangium</taxon>
    </lineage>
</organism>
<feature type="transmembrane region" description="Helical" evidence="6">
    <location>
        <begin position="163"/>
        <end position="184"/>
    </location>
</feature>
<evidence type="ECO:0000256" key="5">
    <source>
        <dbReference type="ARBA" id="ARBA00023136"/>
    </source>
</evidence>
<dbReference type="PANTHER" id="PTHR32196:SF72">
    <property type="entry name" value="RIBOSE IMPORT PERMEASE PROTEIN RBSC"/>
    <property type="match status" value="1"/>
</dbReference>
<dbReference type="Proteomes" id="UP000309215">
    <property type="component" value="Unassembled WGS sequence"/>
</dbReference>
<evidence type="ECO:0000256" key="3">
    <source>
        <dbReference type="ARBA" id="ARBA00022692"/>
    </source>
</evidence>
<gene>
    <name evidence="7" type="ORF">E8A74_36570</name>
</gene>
<evidence type="ECO:0000313" key="7">
    <source>
        <dbReference type="EMBL" id="TKC99760.1"/>
    </source>
</evidence>
<feature type="transmembrane region" description="Helical" evidence="6">
    <location>
        <begin position="211"/>
        <end position="229"/>
    </location>
</feature>
<reference evidence="7 8" key="1">
    <citation type="submission" date="2019-04" db="EMBL/GenBank/DDBJ databases">
        <authorList>
            <person name="Li Y."/>
            <person name="Wang J."/>
        </authorList>
    </citation>
    <scope>NUCLEOTIDE SEQUENCE [LARGE SCALE GENOMIC DNA]</scope>
    <source>
        <strain evidence="7 8">DSM 14668</strain>
    </source>
</reference>
<feature type="transmembrane region" description="Helical" evidence="6">
    <location>
        <begin position="40"/>
        <end position="60"/>
    </location>
</feature>